<evidence type="ECO:0000256" key="2">
    <source>
        <dbReference type="PROSITE-ProRule" id="PRU00059"/>
    </source>
</evidence>
<dbReference type="EMBL" id="BMAT01012569">
    <property type="protein sequence ID" value="GFR94711.1"/>
    <property type="molecule type" value="Genomic_DNA"/>
</dbReference>
<feature type="domain" description="CUB" evidence="5">
    <location>
        <begin position="43"/>
        <end position="169"/>
    </location>
</feature>
<feature type="chain" id="PRO_5043786210" evidence="4">
    <location>
        <begin position="21"/>
        <end position="316"/>
    </location>
</feature>
<dbReference type="AlphaFoldDB" id="A0AAV4HCC5"/>
<reference evidence="6 7" key="1">
    <citation type="journal article" date="2021" name="Elife">
        <title>Chloroplast acquisition without the gene transfer in kleptoplastic sea slugs, Plakobranchus ocellatus.</title>
        <authorList>
            <person name="Maeda T."/>
            <person name="Takahashi S."/>
            <person name="Yoshida T."/>
            <person name="Shimamura S."/>
            <person name="Takaki Y."/>
            <person name="Nagai Y."/>
            <person name="Toyoda A."/>
            <person name="Suzuki Y."/>
            <person name="Arimoto A."/>
            <person name="Ishii H."/>
            <person name="Satoh N."/>
            <person name="Nishiyama T."/>
            <person name="Hasebe M."/>
            <person name="Maruyama T."/>
            <person name="Minagawa J."/>
            <person name="Obokata J."/>
            <person name="Shigenobu S."/>
        </authorList>
    </citation>
    <scope>NUCLEOTIDE SEQUENCE [LARGE SCALE GENOMIC DNA]</scope>
</reference>
<evidence type="ECO:0000313" key="7">
    <source>
        <dbReference type="Proteomes" id="UP000762676"/>
    </source>
</evidence>
<evidence type="ECO:0000256" key="3">
    <source>
        <dbReference type="SAM" id="Phobius"/>
    </source>
</evidence>
<dbReference type="Proteomes" id="UP000762676">
    <property type="component" value="Unassembled WGS sequence"/>
</dbReference>
<dbReference type="SUPFAM" id="SSF49854">
    <property type="entry name" value="Spermadhesin, CUB domain"/>
    <property type="match status" value="1"/>
</dbReference>
<proteinExistence type="predicted"/>
<comment type="caution">
    <text evidence="6">The sequence shown here is derived from an EMBL/GenBank/DDBJ whole genome shotgun (WGS) entry which is preliminary data.</text>
</comment>
<dbReference type="Gene3D" id="2.60.120.290">
    <property type="entry name" value="Spermadhesin, CUB domain"/>
    <property type="match status" value="1"/>
</dbReference>
<name>A0AAV4HCC5_9GAST</name>
<feature type="signal peptide" evidence="4">
    <location>
        <begin position="1"/>
        <end position="20"/>
    </location>
</feature>
<keyword evidence="3" id="KW-1133">Transmembrane helix</keyword>
<sequence length="316" mass="35820">MTQAALFLLFVFLLSKCAEADRSILESGRRSINDTEKPITYFCHKSGPLEIHKMTEGKIVTLYEGKSSYENNQFCQWNLNAGPGNRLQVVVDEWKLQYAPPRALCNGYDHIKVTDDEGFFVSWCQVLPLFKSPFYINSRGSNVTITFQSDQTTPKNHRYPGAQLSFRIFAFKDVSEDVWFGLNDKSVFGNLKWIDNSSATGAFKAMRYLKADPFKHCGQVNWKESTVGMADCEAEASVLCRAMKGKVSKIYPIPLFKTDKGNDKDSKTSRGLLLGVLIPCVLLLLVIVLTVILYRYRYKFSCFNRSQADGKRTDGK</sequence>
<dbReference type="SMART" id="SM00042">
    <property type="entry name" value="CUB"/>
    <property type="match status" value="1"/>
</dbReference>
<dbReference type="PROSITE" id="PS01180">
    <property type="entry name" value="CUB"/>
    <property type="match status" value="1"/>
</dbReference>
<protein>
    <submittedName>
        <fullName evidence="6">Bone morphogenetic protein 1-like</fullName>
    </submittedName>
</protein>
<dbReference type="InterPro" id="IPR016187">
    <property type="entry name" value="CTDL_fold"/>
</dbReference>
<keyword evidence="4" id="KW-0732">Signal</keyword>
<keyword evidence="7" id="KW-1185">Reference proteome</keyword>
<evidence type="ECO:0000313" key="6">
    <source>
        <dbReference type="EMBL" id="GFR94711.1"/>
    </source>
</evidence>
<accession>A0AAV4HCC5</accession>
<feature type="transmembrane region" description="Helical" evidence="3">
    <location>
        <begin position="272"/>
        <end position="296"/>
    </location>
</feature>
<dbReference type="InterPro" id="IPR000859">
    <property type="entry name" value="CUB_dom"/>
</dbReference>
<keyword evidence="3" id="KW-0812">Transmembrane</keyword>
<dbReference type="CDD" id="cd00041">
    <property type="entry name" value="CUB"/>
    <property type="match status" value="1"/>
</dbReference>
<evidence type="ECO:0000259" key="5">
    <source>
        <dbReference type="PROSITE" id="PS01180"/>
    </source>
</evidence>
<evidence type="ECO:0000256" key="1">
    <source>
        <dbReference type="ARBA" id="ARBA00023157"/>
    </source>
</evidence>
<dbReference type="SUPFAM" id="SSF56436">
    <property type="entry name" value="C-type lectin-like"/>
    <property type="match status" value="1"/>
</dbReference>
<keyword evidence="3" id="KW-0472">Membrane</keyword>
<gene>
    <name evidence="6" type="ORF">ElyMa_006256300</name>
</gene>
<dbReference type="InterPro" id="IPR035914">
    <property type="entry name" value="Sperma_CUB_dom_sf"/>
</dbReference>
<organism evidence="6 7">
    <name type="scientific">Elysia marginata</name>
    <dbReference type="NCBI Taxonomy" id="1093978"/>
    <lineage>
        <taxon>Eukaryota</taxon>
        <taxon>Metazoa</taxon>
        <taxon>Spiralia</taxon>
        <taxon>Lophotrochozoa</taxon>
        <taxon>Mollusca</taxon>
        <taxon>Gastropoda</taxon>
        <taxon>Heterobranchia</taxon>
        <taxon>Euthyneura</taxon>
        <taxon>Panpulmonata</taxon>
        <taxon>Sacoglossa</taxon>
        <taxon>Placobranchoidea</taxon>
        <taxon>Plakobranchidae</taxon>
        <taxon>Elysia</taxon>
    </lineage>
</organism>
<evidence type="ECO:0000256" key="4">
    <source>
        <dbReference type="SAM" id="SignalP"/>
    </source>
</evidence>
<dbReference type="Pfam" id="PF00431">
    <property type="entry name" value="CUB"/>
    <property type="match status" value="1"/>
</dbReference>
<comment type="caution">
    <text evidence="2">Lacks conserved residue(s) required for the propagation of feature annotation.</text>
</comment>
<keyword evidence="1" id="KW-1015">Disulfide bond</keyword>